<dbReference type="Gene3D" id="3.40.50.300">
    <property type="entry name" value="P-loop containing nucleotide triphosphate hydrolases"/>
    <property type="match status" value="2"/>
</dbReference>
<sequence length="331" mass="36250">LGGASWLVVDEASQMPVPVLLALASLTHPSEGHVLAGGDHRQLACINAYDDASADLRPSFVRHLPFHTAYDYLLELHARAGSARVTVSRLSFSHRLNPVVRHLVSPIYEEDGITLSGCNPDPNELGAESGRTLDEVLCAIWKADEGLFLLVHNNEGCMKQNALEARLIRQLLDQGAQFGHVSPKDVGIITPHKLQAEELRRQLQPRCSGSKAGRGLDSIEASTVDKFQGDERNTIIFSGCVSSVAGMASNEAFYTSPNRANVAFTRAKHRLVVCCSEQLLSYLPVDPQRYSQMQLIKRLSHMCVDAGRLLFKGPIPWANGNMVRVYEGAMA</sequence>
<keyword evidence="2" id="KW-0378">Hydrolase</keyword>
<evidence type="ECO:0000256" key="3">
    <source>
        <dbReference type="ARBA" id="ARBA00022806"/>
    </source>
</evidence>
<comment type="caution">
    <text evidence="6">The sequence shown here is derived from an EMBL/GenBank/DDBJ whole genome shotgun (WGS) entry which is preliminary data.</text>
</comment>
<accession>A0ABQ7H2D8</accession>
<feature type="non-terminal residue" evidence="6">
    <location>
        <position position="1"/>
    </location>
</feature>
<dbReference type="InterPro" id="IPR047187">
    <property type="entry name" value="SF1_C_Upf1"/>
</dbReference>
<dbReference type="Pfam" id="PF13087">
    <property type="entry name" value="AAA_12"/>
    <property type="match status" value="1"/>
</dbReference>
<dbReference type="InterPro" id="IPR027417">
    <property type="entry name" value="P-loop_NTPase"/>
</dbReference>
<proteinExistence type="predicted"/>
<keyword evidence="4" id="KW-0067">ATP-binding</keyword>
<name>A0ABQ7H2D8_DUNSA</name>
<protein>
    <submittedName>
        <fullName evidence="6">AAA domain-containing protein</fullName>
    </submittedName>
</protein>
<dbReference type="Proteomes" id="UP000815325">
    <property type="component" value="Unassembled WGS sequence"/>
</dbReference>
<dbReference type="PANTHER" id="PTHR43788">
    <property type="entry name" value="DNA2/NAM7 HELICASE FAMILY MEMBER"/>
    <property type="match status" value="1"/>
</dbReference>
<reference evidence="6" key="1">
    <citation type="submission" date="2017-08" db="EMBL/GenBank/DDBJ databases">
        <authorList>
            <person name="Polle J.E."/>
            <person name="Barry K."/>
            <person name="Cushman J."/>
            <person name="Schmutz J."/>
            <person name="Tran D."/>
            <person name="Hathwaick L.T."/>
            <person name="Yim W.C."/>
            <person name="Jenkins J."/>
            <person name="Mckie-Krisberg Z.M."/>
            <person name="Prochnik S."/>
            <person name="Lindquist E."/>
            <person name="Dockter R.B."/>
            <person name="Adam C."/>
            <person name="Molina H."/>
            <person name="Bunkerborg J."/>
            <person name="Jin E."/>
            <person name="Buchheim M."/>
            <person name="Magnuson J."/>
        </authorList>
    </citation>
    <scope>NUCLEOTIDE SEQUENCE</scope>
    <source>
        <strain evidence="6">CCAP 19/18</strain>
    </source>
</reference>
<dbReference type="InterPro" id="IPR050534">
    <property type="entry name" value="Coronavir_polyprotein_1ab"/>
</dbReference>
<dbReference type="CDD" id="cd18808">
    <property type="entry name" value="SF1_C_Upf1"/>
    <property type="match status" value="1"/>
</dbReference>
<dbReference type="SUPFAM" id="SSF52540">
    <property type="entry name" value="P-loop containing nucleoside triphosphate hydrolases"/>
    <property type="match status" value="1"/>
</dbReference>
<evidence type="ECO:0000313" key="7">
    <source>
        <dbReference type="Proteomes" id="UP000815325"/>
    </source>
</evidence>
<evidence type="ECO:0000256" key="1">
    <source>
        <dbReference type="ARBA" id="ARBA00022741"/>
    </source>
</evidence>
<keyword evidence="3" id="KW-0347">Helicase</keyword>
<dbReference type="InterPro" id="IPR041679">
    <property type="entry name" value="DNA2/NAM7-like_C"/>
</dbReference>
<evidence type="ECO:0000256" key="4">
    <source>
        <dbReference type="ARBA" id="ARBA00022840"/>
    </source>
</evidence>
<gene>
    <name evidence="6" type="ORF">DUNSADRAFT_14726</name>
</gene>
<organism evidence="6 7">
    <name type="scientific">Dunaliella salina</name>
    <name type="common">Green alga</name>
    <name type="synonym">Protococcus salinus</name>
    <dbReference type="NCBI Taxonomy" id="3046"/>
    <lineage>
        <taxon>Eukaryota</taxon>
        <taxon>Viridiplantae</taxon>
        <taxon>Chlorophyta</taxon>
        <taxon>core chlorophytes</taxon>
        <taxon>Chlorophyceae</taxon>
        <taxon>CS clade</taxon>
        <taxon>Chlamydomonadales</taxon>
        <taxon>Dunaliellaceae</taxon>
        <taxon>Dunaliella</taxon>
    </lineage>
</organism>
<dbReference type="PANTHER" id="PTHR43788:SF8">
    <property type="entry name" value="DNA-BINDING PROTEIN SMUBP-2"/>
    <property type="match status" value="1"/>
</dbReference>
<feature type="domain" description="DNA2/NAM7 helicase-like C-terminal" evidence="5">
    <location>
        <begin position="157"/>
        <end position="277"/>
    </location>
</feature>
<keyword evidence="7" id="KW-1185">Reference proteome</keyword>
<evidence type="ECO:0000259" key="5">
    <source>
        <dbReference type="Pfam" id="PF13087"/>
    </source>
</evidence>
<evidence type="ECO:0000313" key="6">
    <source>
        <dbReference type="EMBL" id="KAF5841019.1"/>
    </source>
</evidence>
<keyword evidence="1" id="KW-0547">Nucleotide-binding</keyword>
<dbReference type="EMBL" id="MU069497">
    <property type="protein sequence ID" value="KAF5841019.1"/>
    <property type="molecule type" value="Genomic_DNA"/>
</dbReference>
<evidence type="ECO:0000256" key="2">
    <source>
        <dbReference type="ARBA" id="ARBA00022801"/>
    </source>
</evidence>